<dbReference type="Pfam" id="PF09088">
    <property type="entry name" value="MIF4G_like"/>
    <property type="match status" value="1"/>
</dbReference>
<comment type="similarity">
    <text evidence="2">Belongs to the NCBP1 family.</text>
</comment>
<dbReference type="InterPro" id="IPR016024">
    <property type="entry name" value="ARM-type_fold"/>
</dbReference>
<dbReference type="SUPFAM" id="SSF48371">
    <property type="entry name" value="ARM repeat"/>
    <property type="match status" value="3"/>
</dbReference>
<dbReference type="AlphaFoldDB" id="A0A250WP45"/>
<evidence type="ECO:0000256" key="1">
    <source>
        <dbReference type="ARBA" id="ARBA00004123"/>
    </source>
</evidence>
<dbReference type="SMART" id="SM00543">
    <property type="entry name" value="MIF4G"/>
    <property type="match status" value="1"/>
</dbReference>
<proteinExistence type="inferred from homology"/>
<dbReference type="Proteomes" id="UP000232323">
    <property type="component" value="Unassembled WGS sequence"/>
</dbReference>
<dbReference type="Pfam" id="PF02854">
    <property type="entry name" value="MIF4G"/>
    <property type="match status" value="1"/>
</dbReference>
<dbReference type="Pfam" id="PF09090">
    <property type="entry name" value="MIF4G_like_2"/>
    <property type="match status" value="1"/>
</dbReference>
<feature type="compositionally biased region" description="Basic and acidic residues" evidence="6">
    <location>
        <begin position="1"/>
        <end position="13"/>
    </location>
</feature>
<dbReference type="GO" id="GO:0005634">
    <property type="term" value="C:nucleus"/>
    <property type="evidence" value="ECO:0007669"/>
    <property type="project" value="UniProtKB-SubCell"/>
</dbReference>
<protein>
    <recommendedName>
        <fullName evidence="7">MIF4G domain-containing protein</fullName>
    </recommendedName>
</protein>
<dbReference type="InterPro" id="IPR015174">
    <property type="entry name" value="MIF4G-like_typ-2"/>
</dbReference>
<keyword evidence="3" id="KW-0507">mRNA processing</keyword>
<dbReference type="GO" id="GO:0008380">
    <property type="term" value="P:RNA splicing"/>
    <property type="evidence" value="ECO:0007669"/>
    <property type="project" value="UniProtKB-KW"/>
</dbReference>
<dbReference type="GO" id="GO:0003729">
    <property type="term" value="F:mRNA binding"/>
    <property type="evidence" value="ECO:0007669"/>
    <property type="project" value="TreeGrafter"/>
</dbReference>
<feature type="region of interest" description="Disordered" evidence="6">
    <location>
        <begin position="946"/>
        <end position="967"/>
    </location>
</feature>
<evidence type="ECO:0000313" key="8">
    <source>
        <dbReference type="EMBL" id="GAX72593.1"/>
    </source>
</evidence>
<dbReference type="EMBL" id="BEGY01000001">
    <property type="protein sequence ID" value="GAX72593.1"/>
    <property type="molecule type" value="Genomic_DNA"/>
</dbReference>
<feature type="compositionally biased region" description="Basic and acidic residues" evidence="6">
    <location>
        <begin position="585"/>
        <end position="601"/>
    </location>
</feature>
<gene>
    <name evidence="8" type="ORF">CEUSTIGMA_g49.t1</name>
</gene>
<dbReference type="OrthoDB" id="10252707at2759"/>
<dbReference type="InterPro" id="IPR015172">
    <property type="entry name" value="MIF4G-like_typ-1"/>
</dbReference>
<dbReference type="Gene3D" id="1.25.40.180">
    <property type="match status" value="3"/>
</dbReference>
<sequence length="1046" mass="115064">MHDRREYGGGYHRDNRRGRGGGAGTYKEHNFQKSFVGSQKRGRDEDVHVPDPKNVMILKLMSLGDKLQGHAEDADNVESAFEDAIRLCKREINFKNDELIDIMLECIFEVPTKTPYYALLTGLLNVDEHDFVSRLVRSAHDSFEKAVLSGELDKARLLLRFLASLVVVQVLNSSGVLALMQGIVASALNITEACAHEDPTGCTWQPWCDQLVNLVIAALPWSGYELSESAPHEVSKLMNSIESYMAARPSKEDGQMRPFFGDLGPDDLAGRSDSGSSSYLSDVWEAVKECQLNDWKVASIPQVHSQFESKVAQGTSHELPPHSLDIPVTPSFLGHATADSPKAVLAALLRKAIPSRGGLRLLGKERTEGNRPAIERWVAEEYILDTLASFEGNRVECVKRLVSGLPLAAGWEHQALLAEVLFGQMLALPEPKLHLMAYGTIIVDLCKIPKFDFTRPLSGCVRELFSRLPNMDPELRTRLVNWLSYHLSNFDYTWPWDRWSWVSELPPEAAQRQFCTQLLGRLVRLSYWQRIQQVLPDTFKQLLGPEPEVPDAPGTGVLPGGSKTKVAVMASKPALSSLTSGGGQGDKDGDAQMEETEKGAEEETEAKQQAQSLESKEGSGAEEGAGRTCEVPSRVSVWAGELLGFIRQKVTSESALEWLEEHVVTHSESMMDEDDKQGHDNEEAATAKAQLMLQVAMRAVLAAGSKTPSHLSVALERYSSLLSQLMKNGGAGVQQVLLREAAIFYRQLPQKLLMVVDRLMALHLLEVSELVTWSLHAAAEACDDGYTKHCNIDTSGKEIQGSGSDTAVAWEVLYYGLQRAGSRLPQVKEKQARKEEEVEALRKKVLAAAERASIESDAMPVPGPGNEAEIRRVLARVEAANNEEKLLEVKLQQAEAELELCSKASDNTGVDASSALLATYSCFKNILHRLELQAHKTQEAAVAATAEAEEAGPAGGEHEEAVEGDGQERLSVAAAALATATAAAAAERLELWYQQLRVFVRRFRVESSDVVKQLQELMKSSRVQGEDNVPTPDRMIHELTSSLLMS</sequence>
<evidence type="ECO:0000256" key="6">
    <source>
        <dbReference type="SAM" id="MobiDB-lite"/>
    </source>
</evidence>
<comment type="caution">
    <text evidence="8">The sequence shown here is derived from an EMBL/GenBank/DDBJ whole genome shotgun (WGS) entry which is preliminary data.</text>
</comment>
<evidence type="ECO:0000259" key="7">
    <source>
        <dbReference type="SMART" id="SM00543"/>
    </source>
</evidence>
<dbReference type="GO" id="GO:0006406">
    <property type="term" value="P:mRNA export from nucleus"/>
    <property type="evidence" value="ECO:0007669"/>
    <property type="project" value="InterPro"/>
</dbReference>
<keyword evidence="9" id="KW-1185">Reference proteome</keyword>
<evidence type="ECO:0000256" key="5">
    <source>
        <dbReference type="ARBA" id="ARBA00023242"/>
    </source>
</evidence>
<evidence type="ECO:0000256" key="2">
    <source>
        <dbReference type="ARBA" id="ARBA00007413"/>
    </source>
</evidence>
<keyword evidence="5" id="KW-0539">Nucleus</keyword>
<dbReference type="GO" id="GO:0006397">
    <property type="term" value="P:mRNA processing"/>
    <property type="evidence" value="ECO:0007669"/>
    <property type="project" value="UniProtKB-KW"/>
</dbReference>
<organism evidence="8 9">
    <name type="scientific">Chlamydomonas eustigma</name>
    <dbReference type="NCBI Taxonomy" id="1157962"/>
    <lineage>
        <taxon>Eukaryota</taxon>
        <taxon>Viridiplantae</taxon>
        <taxon>Chlorophyta</taxon>
        <taxon>core chlorophytes</taxon>
        <taxon>Chlorophyceae</taxon>
        <taxon>CS clade</taxon>
        <taxon>Chlamydomonadales</taxon>
        <taxon>Chlamydomonadaceae</taxon>
        <taxon>Chlamydomonas</taxon>
    </lineage>
</organism>
<feature type="region of interest" description="Disordered" evidence="6">
    <location>
        <begin position="574"/>
        <end position="631"/>
    </location>
</feature>
<dbReference type="GO" id="GO:0000184">
    <property type="term" value="P:nuclear-transcribed mRNA catabolic process, nonsense-mediated decay"/>
    <property type="evidence" value="ECO:0007669"/>
    <property type="project" value="TreeGrafter"/>
</dbReference>
<accession>A0A250WP45</accession>
<keyword evidence="4" id="KW-0508">mRNA splicing</keyword>
<dbReference type="STRING" id="1157962.A0A250WP45"/>
<feature type="domain" description="MIF4G" evidence="7">
    <location>
        <begin position="57"/>
        <end position="294"/>
    </location>
</feature>
<dbReference type="GO" id="GO:0000339">
    <property type="term" value="F:RNA cap binding"/>
    <property type="evidence" value="ECO:0007669"/>
    <property type="project" value="InterPro"/>
</dbReference>
<evidence type="ECO:0000256" key="4">
    <source>
        <dbReference type="ARBA" id="ARBA00023187"/>
    </source>
</evidence>
<dbReference type="PANTHER" id="PTHR12412">
    <property type="entry name" value="CAP BINDING PROTEIN"/>
    <property type="match status" value="1"/>
</dbReference>
<dbReference type="GO" id="GO:0005846">
    <property type="term" value="C:nuclear cap binding complex"/>
    <property type="evidence" value="ECO:0007669"/>
    <property type="project" value="InterPro"/>
</dbReference>
<dbReference type="InterPro" id="IPR003890">
    <property type="entry name" value="MIF4G-like_typ-3"/>
</dbReference>
<feature type="region of interest" description="Disordered" evidence="6">
    <location>
        <begin position="1"/>
        <end position="27"/>
    </location>
</feature>
<evidence type="ECO:0000313" key="9">
    <source>
        <dbReference type="Proteomes" id="UP000232323"/>
    </source>
</evidence>
<evidence type="ECO:0000256" key="3">
    <source>
        <dbReference type="ARBA" id="ARBA00022664"/>
    </source>
</evidence>
<dbReference type="InterPro" id="IPR027159">
    <property type="entry name" value="CBP80"/>
</dbReference>
<name>A0A250WP45_9CHLO</name>
<reference evidence="8 9" key="1">
    <citation type="submission" date="2017-08" db="EMBL/GenBank/DDBJ databases">
        <title>Acidophilic green algal genome provides insights into adaptation to an acidic environment.</title>
        <authorList>
            <person name="Hirooka S."/>
            <person name="Hirose Y."/>
            <person name="Kanesaki Y."/>
            <person name="Higuchi S."/>
            <person name="Fujiwara T."/>
            <person name="Onuma R."/>
            <person name="Era A."/>
            <person name="Ohbayashi R."/>
            <person name="Uzuka A."/>
            <person name="Nozaki H."/>
            <person name="Yoshikawa H."/>
            <person name="Miyagishima S.Y."/>
        </authorList>
    </citation>
    <scope>NUCLEOTIDE SEQUENCE [LARGE SCALE GENOMIC DNA]</scope>
    <source>
        <strain evidence="8 9">NIES-2499</strain>
    </source>
</reference>
<dbReference type="PANTHER" id="PTHR12412:SF2">
    <property type="entry name" value="NUCLEAR CAP-BINDING PROTEIN SUBUNIT 1"/>
    <property type="match status" value="1"/>
</dbReference>
<comment type="subcellular location">
    <subcellularLocation>
        <location evidence="1">Nucleus</location>
    </subcellularLocation>
</comment>